<reference evidence="1" key="1">
    <citation type="submission" date="2021-04" db="EMBL/GenBank/DDBJ databases">
        <authorList>
            <consortium name="Wellcome Sanger Institute Data Sharing"/>
        </authorList>
    </citation>
    <scope>NUCLEOTIDE SEQUENCE [LARGE SCALE GENOMIC DNA]</scope>
</reference>
<evidence type="ECO:0000313" key="1">
    <source>
        <dbReference type="Ensembl" id="ENSATEP00000062819.1"/>
    </source>
</evidence>
<evidence type="ECO:0000313" key="2">
    <source>
        <dbReference type="Proteomes" id="UP000265040"/>
    </source>
</evidence>
<name>A0A7N6BHW7_ANATE</name>
<dbReference type="Proteomes" id="UP000265040">
    <property type="component" value="Chromosome 7"/>
</dbReference>
<organism evidence="1 2">
    <name type="scientific">Anabas testudineus</name>
    <name type="common">Climbing perch</name>
    <name type="synonym">Anthias testudineus</name>
    <dbReference type="NCBI Taxonomy" id="64144"/>
    <lineage>
        <taxon>Eukaryota</taxon>
        <taxon>Metazoa</taxon>
        <taxon>Chordata</taxon>
        <taxon>Craniata</taxon>
        <taxon>Vertebrata</taxon>
        <taxon>Euteleostomi</taxon>
        <taxon>Actinopterygii</taxon>
        <taxon>Neopterygii</taxon>
        <taxon>Teleostei</taxon>
        <taxon>Neoteleostei</taxon>
        <taxon>Acanthomorphata</taxon>
        <taxon>Anabantaria</taxon>
        <taxon>Anabantiformes</taxon>
        <taxon>Anabantoidei</taxon>
        <taxon>Anabantidae</taxon>
        <taxon>Anabas</taxon>
    </lineage>
</organism>
<reference evidence="1" key="3">
    <citation type="submission" date="2025-09" db="UniProtKB">
        <authorList>
            <consortium name="Ensembl"/>
        </authorList>
    </citation>
    <scope>IDENTIFICATION</scope>
</reference>
<dbReference type="AlphaFoldDB" id="A0A7N6BHW7"/>
<accession>A0A7N6BHW7</accession>
<sequence>IAPFLQSLRVFKKLLLMCVTKSNRVCAETCSAKLSFTTSNHSFLHCRVALRLNVITLRMSNHLAASVSSPPLVKNKNCLRKKGLNFNKFILVAPCQKKKELRRDCP</sequence>
<proteinExistence type="predicted"/>
<protein>
    <submittedName>
        <fullName evidence="1">Uncharacterized protein</fullName>
    </submittedName>
</protein>
<keyword evidence="2" id="KW-1185">Reference proteome</keyword>
<dbReference type="InParanoid" id="A0A7N6BHW7"/>
<dbReference type="Ensembl" id="ENSATET00000039713.1">
    <property type="protein sequence ID" value="ENSATEP00000062819.1"/>
    <property type="gene ID" value="ENSATEG00000026628.1"/>
</dbReference>
<reference evidence="1" key="2">
    <citation type="submission" date="2025-08" db="UniProtKB">
        <authorList>
            <consortium name="Ensembl"/>
        </authorList>
    </citation>
    <scope>IDENTIFICATION</scope>
</reference>